<dbReference type="Proteomes" id="UP001194580">
    <property type="component" value="Unassembled WGS sequence"/>
</dbReference>
<evidence type="ECO:0000313" key="1">
    <source>
        <dbReference type="EMBL" id="KAG0263406.1"/>
    </source>
</evidence>
<dbReference type="AlphaFoldDB" id="A0AAD4H223"/>
<sequence length="231" mass="26670">MCGDYLRNRRDVERFWMLVRHNPGLVQITFPRIGTIEDMSQDYVLETLSTMKNLKDLDLEWMPLDLPTLLNAVPQLQRLRGFALERLSSLQQDYSKLRHLSYPNKIDICELLNLLGHLPGLEELQLWQILVMPSASPTNMKAIVSSSASFPRLKTLRLDGAISSFEDEFVSLLIGLFPSLVRLWIGTFRPATRNVLWEKCYLLESINGRGEAGPIVAWRDRRAKDAFNRQR</sequence>
<keyword evidence="2" id="KW-1185">Reference proteome</keyword>
<comment type="caution">
    <text evidence="1">The sequence shown here is derived from an EMBL/GenBank/DDBJ whole genome shotgun (WGS) entry which is preliminary data.</text>
</comment>
<dbReference type="EMBL" id="JAAAIL010001893">
    <property type="protein sequence ID" value="KAG0263406.1"/>
    <property type="molecule type" value="Genomic_DNA"/>
</dbReference>
<name>A0AAD4H223_9FUNG</name>
<proteinExistence type="predicted"/>
<evidence type="ECO:0000313" key="2">
    <source>
        <dbReference type="Proteomes" id="UP001194580"/>
    </source>
</evidence>
<protein>
    <submittedName>
        <fullName evidence="1">Uncharacterized protein</fullName>
    </submittedName>
</protein>
<dbReference type="Gene3D" id="3.80.10.10">
    <property type="entry name" value="Ribonuclease Inhibitor"/>
    <property type="match status" value="1"/>
</dbReference>
<organism evidence="1 2">
    <name type="scientific">Linnemannia exigua</name>
    <dbReference type="NCBI Taxonomy" id="604196"/>
    <lineage>
        <taxon>Eukaryota</taxon>
        <taxon>Fungi</taxon>
        <taxon>Fungi incertae sedis</taxon>
        <taxon>Mucoromycota</taxon>
        <taxon>Mortierellomycotina</taxon>
        <taxon>Mortierellomycetes</taxon>
        <taxon>Mortierellales</taxon>
        <taxon>Mortierellaceae</taxon>
        <taxon>Linnemannia</taxon>
    </lineage>
</organism>
<dbReference type="SUPFAM" id="SSF52047">
    <property type="entry name" value="RNI-like"/>
    <property type="match status" value="1"/>
</dbReference>
<dbReference type="InterPro" id="IPR032675">
    <property type="entry name" value="LRR_dom_sf"/>
</dbReference>
<accession>A0AAD4H223</accession>
<gene>
    <name evidence="1" type="ORF">BGZ95_003803</name>
</gene>
<reference evidence="1" key="1">
    <citation type="journal article" date="2020" name="Fungal Divers.">
        <title>Resolving the Mortierellaceae phylogeny through synthesis of multi-gene phylogenetics and phylogenomics.</title>
        <authorList>
            <person name="Vandepol N."/>
            <person name="Liber J."/>
            <person name="Desiro A."/>
            <person name="Na H."/>
            <person name="Kennedy M."/>
            <person name="Barry K."/>
            <person name="Grigoriev I.V."/>
            <person name="Miller A.N."/>
            <person name="O'Donnell K."/>
            <person name="Stajich J.E."/>
            <person name="Bonito G."/>
        </authorList>
    </citation>
    <scope>NUCLEOTIDE SEQUENCE</scope>
    <source>
        <strain evidence="1">NRRL 28262</strain>
    </source>
</reference>